<dbReference type="PANTHER" id="PTHR43749">
    <property type="entry name" value="RNA-SPLICING LIGASE RTCB"/>
    <property type="match status" value="1"/>
</dbReference>
<evidence type="ECO:0000256" key="7">
    <source>
        <dbReference type="ARBA" id="ARBA00023134"/>
    </source>
</evidence>
<dbReference type="InterPro" id="IPR052915">
    <property type="entry name" value="RtcB-like"/>
</dbReference>
<reference evidence="10 11" key="1">
    <citation type="submission" date="2022-10" db="EMBL/GenBank/DDBJ databases">
        <title>Comparative genomics and taxonomic characterization of three novel marine species of genus Reichenbachiella exhibiting antioxidant and polysaccharide degradation activities.</title>
        <authorList>
            <person name="Muhammad N."/>
            <person name="Lee Y.-J."/>
            <person name="Ko J."/>
            <person name="Kim S.-G."/>
        </authorList>
    </citation>
    <scope>NUCLEOTIDE SEQUENCE [LARGE SCALE GENOMIC DNA]</scope>
    <source>
        <strain evidence="10 11">ABR2-5</strain>
    </source>
</reference>
<keyword evidence="11" id="KW-1185">Reference proteome</keyword>
<dbReference type="PANTHER" id="PTHR43749:SF2">
    <property type="entry name" value="RNA-SPLICING LIGASE RTCB"/>
    <property type="match status" value="1"/>
</dbReference>
<dbReference type="Pfam" id="PF01139">
    <property type="entry name" value="RtcB"/>
    <property type="match status" value="1"/>
</dbReference>
<dbReference type="InterPro" id="IPR001233">
    <property type="entry name" value="RtcB"/>
</dbReference>
<comment type="cofactor">
    <cofactor evidence="1">
        <name>Mn(2+)</name>
        <dbReference type="ChEBI" id="CHEBI:29035"/>
    </cofactor>
</comment>
<evidence type="ECO:0000256" key="6">
    <source>
        <dbReference type="ARBA" id="ARBA00022800"/>
    </source>
</evidence>
<evidence type="ECO:0000256" key="8">
    <source>
        <dbReference type="ARBA" id="ARBA00023211"/>
    </source>
</evidence>
<dbReference type="EC" id="6.5.1.8" evidence="2"/>
<evidence type="ECO:0000313" key="11">
    <source>
        <dbReference type="Proteomes" id="UP001300692"/>
    </source>
</evidence>
<evidence type="ECO:0000256" key="5">
    <source>
        <dbReference type="ARBA" id="ARBA00022741"/>
    </source>
</evidence>
<comment type="caution">
    <text evidence="10">The sequence shown here is derived from an EMBL/GenBank/DDBJ whole genome shotgun (WGS) entry which is preliminary data.</text>
</comment>
<dbReference type="EMBL" id="JAOYOD010000001">
    <property type="protein sequence ID" value="MCV9385941.1"/>
    <property type="molecule type" value="Genomic_DNA"/>
</dbReference>
<evidence type="ECO:0000256" key="4">
    <source>
        <dbReference type="ARBA" id="ARBA00022723"/>
    </source>
</evidence>
<dbReference type="SUPFAM" id="SSF103365">
    <property type="entry name" value="Hypothetical protein PH1602"/>
    <property type="match status" value="1"/>
</dbReference>
<keyword evidence="3" id="KW-0436">Ligase</keyword>
<accession>A0ABT3CQG6</accession>
<evidence type="ECO:0000256" key="9">
    <source>
        <dbReference type="ARBA" id="ARBA00047746"/>
    </source>
</evidence>
<dbReference type="Proteomes" id="UP001300692">
    <property type="component" value="Unassembled WGS sequence"/>
</dbReference>
<dbReference type="Gene3D" id="3.90.1860.10">
    <property type="entry name" value="tRNA-splicing ligase RtcB"/>
    <property type="match status" value="1"/>
</dbReference>
<keyword evidence="4" id="KW-0479">Metal-binding</keyword>
<evidence type="ECO:0000313" key="10">
    <source>
        <dbReference type="EMBL" id="MCV9385941.1"/>
    </source>
</evidence>
<organism evidence="10 11">
    <name type="scientific">Reichenbachiella ulvae</name>
    <dbReference type="NCBI Taxonomy" id="2980104"/>
    <lineage>
        <taxon>Bacteria</taxon>
        <taxon>Pseudomonadati</taxon>
        <taxon>Bacteroidota</taxon>
        <taxon>Cytophagia</taxon>
        <taxon>Cytophagales</taxon>
        <taxon>Reichenbachiellaceae</taxon>
        <taxon>Reichenbachiella</taxon>
    </lineage>
</organism>
<evidence type="ECO:0000256" key="3">
    <source>
        <dbReference type="ARBA" id="ARBA00022598"/>
    </source>
</evidence>
<sequence>MGNHKLRGKDLKAIAYYTSKEKSMALDITSKHLKHSSKEEKLQILSVVKNEPEQFLNDFVWSKLAEYFLDQDHEEIKQEIQLKEEAEPFRVFGRQHIMSNACQQMEWAMRLPIAVYGALMPDAHIGYGLPIGGVLATQNAVIPYGVGVDIGCRMSLSLFDVNPKYLTRNSYQFKLALKERTNFGSGGSLNII</sequence>
<protein>
    <recommendedName>
        <fullName evidence="2">3'-phosphate/5'-hydroxy nucleic acid ligase</fullName>
        <ecNumber evidence="2">6.5.1.8</ecNumber>
    </recommendedName>
</protein>
<gene>
    <name evidence="10" type="ORF">N7U62_04665</name>
</gene>
<dbReference type="RefSeq" id="WP_264136723.1">
    <property type="nucleotide sequence ID" value="NZ_JAOYOD010000001.1"/>
</dbReference>
<keyword evidence="7" id="KW-0342">GTP-binding</keyword>
<proteinExistence type="predicted"/>
<dbReference type="InterPro" id="IPR036025">
    <property type="entry name" value="RtcB-like_sf"/>
</dbReference>
<keyword evidence="5" id="KW-0547">Nucleotide-binding</keyword>
<evidence type="ECO:0000256" key="2">
    <source>
        <dbReference type="ARBA" id="ARBA00012726"/>
    </source>
</evidence>
<evidence type="ECO:0000256" key="1">
    <source>
        <dbReference type="ARBA" id="ARBA00001936"/>
    </source>
</evidence>
<keyword evidence="6" id="KW-0692">RNA repair</keyword>
<name>A0ABT3CQG6_9BACT</name>
<comment type="catalytic activity">
    <reaction evidence="9">
        <text>a 3'-end 3'-phospho-ribonucleotide-RNA + a 5'-end dephospho-ribonucleoside-RNA + GTP = a ribonucleotidyl-ribonucleotide-RNA + GMP + diphosphate</text>
        <dbReference type="Rhea" id="RHEA:68076"/>
        <dbReference type="Rhea" id="RHEA-COMP:10463"/>
        <dbReference type="Rhea" id="RHEA-COMP:13936"/>
        <dbReference type="Rhea" id="RHEA-COMP:17355"/>
        <dbReference type="ChEBI" id="CHEBI:33019"/>
        <dbReference type="ChEBI" id="CHEBI:37565"/>
        <dbReference type="ChEBI" id="CHEBI:58115"/>
        <dbReference type="ChEBI" id="CHEBI:83062"/>
        <dbReference type="ChEBI" id="CHEBI:138284"/>
        <dbReference type="ChEBI" id="CHEBI:173118"/>
        <dbReference type="EC" id="6.5.1.8"/>
    </reaction>
</comment>
<keyword evidence="8" id="KW-0464">Manganese</keyword>